<keyword evidence="1" id="KW-0812">Transmembrane</keyword>
<feature type="transmembrane region" description="Helical" evidence="1">
    <location>
        <begin position="234"/>
        <end position="255"/>
    </location>
</feature>
<evidence type="ECO:0000313" key="3">
    <source>
        <dbReference type="EMBL" id="KAG1777825.1"/>
    </source>
</evidence>
<dbReference type="InterPro" id="IPR045339">
    <property type="entry name" value="DUF6534"/>
</dbReference>
<evidence type="ECO:0000256" key="1">
    <source>
        <dbReference type="SAM" id="Phobius"/>
    </source>
</evidence>
<protein>
    <recommendedName>
        <fullName evidence="2">DUF6534 domain-containing protein</fullName>
    </recommendedName>
</protein>
<feature type="transmembrane region" description="Helical" evidence="1">
    <location>
        <begin position="97"/>
        <end position="115"/>
    </location>
</feature>
<dbReference type="Proteomes" id="UP000714275">
    <property type="component" value="Unassembled WGS sequence"/>
</dbReference>
<dbReference type="AlphaFoldDB" id="A0A9P7D2H7"/>
<dbReference type="OrthoDB" id="2868589at2759"/>
<feature type="transmembrane region" description="Helical" evidence="1">
    <location>
        <begin position="20"/>
        <end position="42"/>
    </location>
</feature>
<sequence>MHILERSVNDFDARLVIGPVQVGGLLSAALFGCLSFQSYVYFARFTNDHLILKAAVSAVFFIQLGHFVCIISTLWTMTVSTYGDPSQLQVLPLAADLAIPLSAFTAFIAQSFYAFRLWRLSEKVFFPILCEMISVVAQISTLILSPRAFYMTDLTVFEDSQILLITLSFVARAACDLITTAAIAWSLYNKRVSNLRNTMTMIDRLIYWTIETGLATSLMAVIVAVLFLVLRQNFVWFGAWLMLPNVVGNSLLASFNRRLLLRETRSALRSDAQSRSGINTLLFRSETRQSQAYISENSKHPDVEGVRVQEAERSVDQEHGRVSKPAVVHMRV</sequence>
<dbReference type="Pfam" id="PF20152">
    <property type="entry name" value="DUF6534"/>
    <property type="match status" value="1"/>
</dbReference>
<accession>A0A9P7D2H7</accession>
<feature type="transmembrane region" description="Helical" evidence="1">
    <location>
        <begin position="162"/>
        <end position="185"/>
    </location>
</feature>
<keyword evidence="1" id="KW-1133">Transmembrane helix</keyword>
<gene>
    <name evidence="3" type="ORF">EV702DRAFT_225133</name>
</gene>
<organism evidence="3 4">
    <name type="scientific">Suillus placidus</name>
    <dbReference type="NCBI Taxonomy" id="48579"/>
    <lineage>
        <taxon>Eukaryota</taxon>
        <taxon>Fungi</taxon>
        <taxon>Dikarya</taxon>
        <taxon>Basidiomycota</taxon>
        <taxon>Agaricomycotina</taxon>
        <taxon>Agaricomycetes</taxon>
        <taxon>Agaricomycetidae</taxon>
        <taxon>Boletales</taxon>
        <taxon>Suillineae</taxon>
        <taxon>Suillaceae</taxon>
        <taxon>Suillus</taxon>
    </lineage>
</organism>
<reference evidence="3" key="1">
    <citation type="journal article" date="2020" name="New Phytol.">
        <title>Comparative genomics reveals dynamic genome evolution in host specialist ectomycorrhizal fungi.</title>
        <authorList>
            <person name="Lofgren L.A."/>
            <person name="Nguyen N.H."/>
            <person name="Vilgalys R."/>
            <person name="Ruytinx J."/>
            <person name="Liao H.L."/>
            <person name="Branco S."/>
            <person name="Kuo A."/>
            <person name="LaButti K."/>
            <person name="Lipzen A."/>
            <person name="Andreopoulos W."/>
            <person name="Pangilinan J."/>
            <person name="Riley R."/>
            <person name="Hundley H."/>
            <person name="Na H."/>
            <person name="Barry K."/>
            <person name="Grigoriev I.V."/>
            <person name="Stajich J.E."/>
            <person name="Kennedy P.G."/>
        </authorList>
    </citation>
    <scope>NUCLEOTIDE SEQUENCE</scope>
    <source>
        <strain evidence="3">DOB743</strain>
    </source>
</reference>
<dbReference type="PROSITE" id="PS51257">
    <property type="entry name" value="PROKAR_LIPOPROTEIN"/>
    <property type="match status" value="1"/>
</dbReference>
<keyword evidence="4" id="KW-1185">Reference proteome</keyword>
<dbReference type="PANTHER" id="PTHR40465:SF1">
    <property type="entry name" value="DUF6534 DOMAIN-CONTAINING PROTEIN"/>
    <property type="match status" value="1"/>
</dbReference>
<proteinExistence type="predicted"/>
<comment type="caution">
    <text evidence="3">The sequence shown here is derived from an EMBL/GenBank/DDBJ whole genome shotgun (WGS) entry which is preliminary data.</text>
</comment>
<feature type="domain" description="DUF6534" evidence="2">
    <location>
        <begin position="173"/>
        <end position="258"/>
    </location>
</feature>
<dbReference type="PANTHER" id="PTHR40465">
    <property type="entry name" value="CHROMOSOME 1, WHOLE GENOME SHOTGUN SEQUENCE"/>
    <property type="match status" value="1"/>
</dbReference>
<dbReference type="EMBL" id="JABBWD010000019">
    <property type="protein sequence ID" value="KAG1777825.1"/>
    <property type="molecule type" value="Genomic_DNA"/>
</dbReference>
<keyword evidence="1" id="KW-0472">Membrane</keyword>
<name>A0A9P7D2H7_9AGAM</name>
<feature type="transmembrane region" description="Helical" evidence="1">
    <location>
        <begin position="124"/>
        <end position="150"/>
    </location>
</feature>
<feature type="transmembrane region" description="Helical" evidence="1">
    <location>
        <begin position="54"/>
        <end position="77"/>
    </location>
</feature>
<evidence type="ECO:0000259" key="2">
    <source>
        <dbReference type="Pfam" id="PF20152"/>
    </source>
</evidence>
<evidence type="ECO:0000313" key="4">
    <source>
        <dbReference type="Proteomes" id="UP000714275"/>
    </source>
</evidence>
<feature type="transmembrane region" description="Helical" evidence="1">
    <location>
        <begin position="205"/>
        <end position="228"/>
    </location>
</feature>